<accession>A0A9D4DU45</accession>
<feature type="signal peptide" evidence="1">
    <location>
        <begin position="1"/>
        <end position="19"/>
    </location>
</feature>
<evidence type="ECO:0000313" key="3">
    <source>
        <dbReference type="Proteomes" id="UP000828390"/>
    </source>
</evidence>
<evidence type="ECO:0000256" key="1">
    <source>
        <dbReference type="SAM" id="SignalP"/>
    </source>
</evidence>
<protein>
    <submittedName>
        <fullName evidence="2">Uncharacterized protein</fullName>
    </submittedName>
</protein>
<keyword evidence="3" id="KW-1185">Reference proteome</keyword>
<evidence type="ECO:0000313" key="2">
    <source>
        <dbReference type="EMBL" id="KAH3755466.1"/>
    </source>
</evidence>
<name>A0A9D4DU45_DREPO</name>
<sequence length="116" mass="12097">MSGLTGFLVIHCLLQYSDGAVTFTKPTGVVAQVGDQTVTVSVLETSVDSATLFTVESTTDQVGSVTFAFAADGNPDSIASSTITAGAVKLAASETLDKETKALFTFKITNRQRSLQ</sequence>
<comment type="caution">
    <text evidence="2">The sequence shown here is derived from an EMBL/GenBank/DDBJ whole genome shotgun (WGS) entry which is preliminary data.</text>
</comment>
<reference evidence="2" key="2">
    <citation type="submission" date="2020-11" db="EMBL/GenBank/DDBJ databases">
        <authorList>
            <person name="McCartney M.A."/>
            <person name="Auch B."/>
            <person name="Kono T."/>
            <person name="Mallez S."/>
            <person name="Becker A."/>
            <person name="Gohl D.M."/>
            <person name="Silverstein K.A.T."/>
            <person name="Koren S."/>
            <person name="Bechman K.B."/>
            <person name="Herman A."/>
            <person name="Abrahante J.E."/>
            <person name="Garbe J."/>
        </authorList>
    </citation>
    <scope>NUCLEOTIDE SEQUENCE</scope>
    <source>
        <strain evidence="2">Duluth1</strain>
        <tissue evidence="2">Whole animal</tissue>
    </source>
</reference>
<proteinExistence type="predicted"/>
<organism evidence="2 3">
    <name type="scientific">Dreissena polymorpha</name>
    <name type="common">Zebra mussel</name>
    <name type="synonym">Mytilus polymorpha</name>
    <dbReference type="NCBI Taxonomy" id="45954"/>
    <lineage>
        <taxon>Eukaryota</taxon>
        <taxon>Metazoa</taxon>
        <taxon>Spiralia</taxon>
        <taxon>Lophotrochozoa</taxon>
        <taxon>Mollusca</taxon>
        <taxon>Bivalvia</taxon>
        <taxon>Autobranchia</taxon>
        <taxon>Heteroconchia</taxon>
        <taxon>Euheterodonta</taxon>
        <taxon>Imparidentia</taxon>
        <taxon>Neoheterodontei</taxon>
        <taxon>Myida</taxon>
        <taxon>Dreissenoidea</taxon>
        <taxon>Dreissenidae</taxon>
        <taxon>Dreissena</taxon>
    </lineage>
</organism>
<feature type="chain" id="PRO_5039050769" evidence="1">
    <location>
        <begin position="20"/>
        <end position="116"/>
    </location>
</feature>
<dbReference type="Proteomes" id="UP000828390">
    <property type="component" value="Unassembled WGS sequence"/>
</dbReference>
<keyword evidence="1" id="KW-0732">Signal</keyword>
<dbReference type="AlphaFoldDB" id="A0A9D4DU45"/>
<reference evidence="2" key="1">
    <citation type="journal article" date="2019" name="bioRxiv">
        <title>The Genome of the Zebra Mussel, Dreissena polymorpha: A Resource for Invasive Species Research.</title>
        <authorList>
            <person name="McCartney M.A."/>
            <person name="Auch B."/>
            <person name="Kono T."/>
            <person name="Mallez S."/>
            <person name="Zhang Y."/>
            <person name="Obille A."/>
            <person name="Becker A."/>
            <person name="Abrahante J.E."/>
            <person name="Garbe J."/>
            <person name="Badalamenti J.P."/>
            <person name="Herman A."/>
            <person name="Mangelson H."/>
            <person name="Liachko I."/>
            <person name="Sullivan S."/>
            <person name="Sone E.D."/>
            <person name="Koren S."/>
            <person name="Silverstein K.A.T."/>
            <person name="Beckman K.B."/>
            <person name="Gohl D.M."/>
        </authorList>
    </citation>
    <scope>NUCLEOTIDE SEQUENCE</scope>
    <source>
        <strain evidence="2">Duluth1</strain>
        <tissue evidence="2">Whole animal</tissue>
    </source>
</reference>
<gene>
    <name evidence="2" type="ORF">DPMN_190162</name>
</gene>
<dbReference type="EMBL" id="JAIWYP010000010">
    <property type="protein sequence ID" value="KAH3755466.1"/>
    <property type="molecule type" value="Genomic_DNA"/>
</dbReference>